<evidence type="ECO:0000256" key="1">
    <source>
        <dbReference type="ARBA" id="ARBA00022729"/>
    </source>
</evidence>
<dbReference type="Gene3D" id="2.40.128.130">
    <property type="entry name" value="Autotransporter beta-domain"/>
    <property type="match status" value="1"/>
</dbReference>
<accession>A0ABY3SD22</accession>
<evidence type="ECO:0000313" key="6">
    <source>
        <dbReference type="Proteomes" id="UP001199659"/>
    </source>
</evidence>
<dbReference type="CDD" id="cd01344">
    <property type="entry name" value="PL2_Passenger_AT"/>
    <property type="match status" value="1"/>
</dbReference>
<reference evidence="5 6" key="1">
    <citation type="journal article" date="2022" name="Int. J. Syst. Evol. Microbiol.">
        <title>Pseudocitrobacter corydidari sp. nov., isolated from the Asian emerald cockroach Corydidarum magnifica.</title>
        <authorList>
            <person name="Guzman J."/>
            <person name="Poehlein A."/>
            <person name="Glaeser S.P."/>
            <person name="Schwengers O."/>
            <person name="Blom J."/>
            <person name="Hollensteiner J."/>
            <person name="Kampfer P."/>
            <person name="Vilcinskas A."/>
        </authorList>
    </citation>
    <scope>NUCLEOTIDE SEQUENCE [LARGE SCALE GENOMIC DNA]</scope>
    <source>
        <strain evidence="5">G163CM</strain>
    </source>
</reference>
<dbReference type="InterPro" id="IPR013425">
    <property type="entry name" value="Autotrns_rpt"/>
</dbReference>
<feature type="domain" description="Autotransporter" evidence="4">
    <location>
        <begin position="626"/>
        <end position="911"/>
    </location>
</feature>
<feature type="signal peptide" evidence="3">
    <location>
        <begin position="1"/>
        <end position="27"/>
    </location>
</feature>
<dbReference type="Pfam" id="PF18883">
    <property type="entry name" value="AC_1"/>
    <property type="match status" value="1"/>
</dbReference>
<keyword evidence="1 3" id="KW-0732">Signal</keyword>
<dbReference type="Gene3D" id="2.160.20.20">
    <property type="match status" value="1"/>
</dbReference>
<dbReference type="NCBIfam" id="TIGR04393">
    <property type="entry name" value="rpt_T5SS_PEPC"/>
    <property type="match status" value="2"/>
</dbReference>
<protein>
    <recommendedName>
        <fullName evidence="4">Autotransporter domain-containing protein</fullName>
    </recommendedName>
</protein>
<dbReference type="SUPFAM" id="SSF51126">
    <property type="entry name" value="Pectin lyase-like"/>
    <property type="match status" value="1"/>
</dbReference>
<evidence type="ECO:0000313" key="5">
    <source>
        <dbReference type="EMBL" id="UGS43829.1"/>
    </source>
</evidence>
<dbReference type="SMART" id="SM00869">
    <property type="entry name" value="Autotransporter"/>
    <property type="match status" value="1"/>
</dbReference>
<dbReference type="InterPro" id="IPR005546">
    <property type="entry name" value="Autotransporte_beta"/>
</dbReference>
<feature type="compositionally biased region" description="Pro residues" evidence="2">
    <location>
        <begin position="530"/>
        <end position="572"/>
    </location>
</feature>
<keyword evidence="6" id="KW-1185">Reference proteome</keyword>
<evidence type="ECO:0000256" key="2">
    <source>
        <dbReference type="SAM" id="MobiDB-lite"/>
    </source>
</evidence>
<dbReference type="InterPro" id="IPR030895">
    <property type="entry name" value="T5SS_PEPC_rpt"/>
</dbReference>
<dbReference type="NCBIfam" id="TIGR01414">
    <property type="entry name" value="autotrans_barl"/>
    <property type="match status" value="1"/>
</dbReference>
<dbReference type="RefSeq" id="WP_231826418.1">
    <property type="nucleotide sequence ID" value="NZ_CP087880.1"/>
</dbReference>
<dbReference type="InterPro" id="IPR050909">
    <property type="entry name" value="Bact_Autotransporter_VF"/>
</dbReference>
<gene>
    <name evidence="5" type="ORF">G163CM_46120</name>
</gene>
<sequence>MSPNPLIHPMSKIALVVSLILSAQANAGAVNNIDLFASYTPVDTNITVTINENNSVTLSSTENTESEWDQFKSLIIGKDTDGSMIIDNRAINTQSPNINDNIIGTNSTGSLTLTNGARWSVNGAYLLLGKYDGKGTLFVEKGSQITGVGELRVGEFASAAEGVVIIDGENSSVDTQWTMVGDQGTGYLAITNGGHLSVAKSLVSGFNGYPEFNQAGHGEVLVDGDQSTLDVTSNLTVGGYGADENSAFGTLTISNGATVNVGKELQLGYSTTATGILNIGGVAGEAEQGAGTLNAPVILLGREGDTSTAILNFNHNSEDFTLAANIVNHGEVNQIGSGITTLSGANTYTGTTHVANGTLRAGVANTFSANSDYVVDSAGTLDLNGHDQTLNSLVLAGNASLSSGEVSGEFTPTTLTINGDYTADNGLLALRTVLGDDNSATDKLVVLGDTAGDTRVSISNAGGTGAQTIEGIRIVDIAGESNGTFAKEGRIVAGGYDYNIVKLDNQNWYLTSEAIPDPVKPVDPVDPIDPKPPVDPVDPVPPVDPVDPVPPVDPVDPVPPVDPVDPLPPVDPVPPVDPIPTQPEGEHQYRPESGSYLANAMANNTLFNTRLHDRLGETQYTDALTGEQKVTSLWMRNVGGHTRFKDGSDQLSTQSNRYVLQIGGDIAQWSSNGQDRLHLGLMAGYANSKSRTHSRLTGYSSRGEVSGYSAGLYGTWYANELDKTGLYVDSWVLYNWFDNKVSGEDLATEKYDADGVTASIESGYSFRLGESSDERTSYWLQPKLQLTWMDVQADSLTEHNGTRVSDKTDGNLQTRLGVKAYLQGNNKLDDGKDRTFQPFVEANWIYNSDTYRVKMDDISNDISGTRNVGELKVGVEGQINKRLQLWGNVAQQLGDNGYSDTQGMLGVKYSF</sequence>
<proteinExistence type="predicted"/>
<dbReference type="InterPro" id="IPR012332">
    <property type="entry name" value="Autotransporter_pectin_lyase_C"/>
</dbReference>
<feature type="chain" id="PRO_5046446482" description="Autotransporter domain-containing protein" evidence="3">
    <location>
        <begin position="28"/>
        <end position="911"/>
    </location>
</feature>
<dbReference type="InterPro" id="IPR036709">
    <property type="entry name" value="Autotransporte_beta_dom_sf"/>
</dbReference>
<dbReference type="EMBL" id="CP087880">
    <property type="protein sequence ID" value="UGS43829.1"/>
    <property type="molecule type" value="Genomic_DNA"/>
</dbReference>
<dbReference type="InterPro" id="IPR006315">
    <property type="entry name" value="OM_autotransptr_brl_dom"/>
</dbReference>
<dbReference type="InterPro" id="IPR011050">
    <property type="entry name" value="Pectin_lyase_fold/virulence"/>
</dbReference>
<dbReference type="PANTHER" id="PTHR12338:SF5">
    <property type="entry name" value="ANTIGEN 43-RELATED"/>
    <property type="match status" value="1"/>
</dbReference>
<dbReference type="PROSITE" id="PS51208">
    <property type="entry name" value="AUTOTRANSPORTER"/>
    <property type="match status" value="1"/>
</dbReference>
<dbReference type="Pfam" id="PF12951">
    <property type="entry name" value="PATR"/>
    <property type="match status" value="1"/>
</dbReference>
<dbReference type="Proteomes" id="UP001199659">
    <property type="component" value="Chromosome"/>
</dbReference>
<dbReference type="Pfam" id="PF03797">
    <property type="entry name" value="Autotransporter"/>
    <property type="match status" value="1"/>
</dbReference>
<dbReference type="NCBIfam" id="TIGR02601">
    <property type="entry name" value="autotrns_rpt"/>
    <property type="match status" value="1"/>
</dbReference>
<organism evidence="5 6">
    <name type="scientific">Pseudocitrobacter corydidari</name>
    <dbReference type="NCBI Taxonomy" id="2891570"/>
    <lineage>
        <taxon>Bacteria</taxon>
        <taxon>Pseudomonadati</taxon>
        <taxon>Pseudomonadota</taxon>
        <taxon>Gammaproteobacteria</taxon>
        <taxon>Enterobacterales</taxon>
        <taxon>Enterobacteriaceae</taxon>
        <taxon>Pseudocitrobacter</taxon>
    </lineage>
</organism>
<dbReference type="PANTHER" id="PTHR12338">
    <property type="entry name" value="AUTOTRANSPORTER"/>
    <property type="match status" value="1"/>
</dbReference>
<evidence type="ECO:0000256" key="3">
    <source>
        <dbReference type="SAM" id="SignalP"/>
    </source>
</evidence>
<dbReference type="SUPFAM" id="SSF103515">
    <property type="entry name" value="Autotransporter"/>
    <property type="match status" value="1"/>
</dbReference>
<feature type="region of interest" description="Disordered" evidence="2">
    <location>
        <begin position="519"/>
        <end position="572"/>
    </location>
</feature>
<evidence type="ECO:0000259" key="4">
    <source>
        <dbReference type="PROSITE" id="PS51208"/>
    </source>
</evidence>
<dbReference type="InterPro" id="IPR043990">
    <property type="entry name" value="AC_1"/>
</dbReference>
<name>A0ABY3SD22_9ENTR</name>